<proteinExistence type="predicted"/>
<name>A0ABS0X0P4_9ACTN</name>
<dbReference type="RefSeq" id="WP_190116176.1">
    <property type="nucleotide sequence ID" value="NZ_BMVR01000005.1"/>
</dbReference>
<organism evidence="1 2">
    <name type="scientific">Streptomyces flavofungini</name>
    <dbReference type="NCBI Taxonomy" id="68200"/>
    <lineage>
        <taxon>Bacteria</taxon>
        <taxon>Bacillati</taxon>
        <taxon>Actinomycetota</taxon>
        <taxon>Actinomycetes</taxon>
        <taxon>Kitasatosporales</taxon>
        <taxon>Streptomycetaceae</taxon>
        <taxon>Streptomyces</taxon>
    </lineage>
</organism>
<gene>
    <name evidence="1" type="ORF">JGB26_06430</name>
</gene>
<evidence type="ECO:0000313" key="1">
    <source>
        <dbReference type="EMBL" id="MBJ3806756.1"/>
    </source>
</evidence>
<reference evidence="1 2" key="1">
    <citation type="submission" date="2020-12" db="EMBL/GenBank/DDBJ databases">
        <title>Streptomyces typhae sp. nov., a novel endophytic actinomycete isolated from the root of cattail pollen (Typha angustifolia L.).</title>
        <authorList>
            <person name="Peng C."/>
            <person name="Liu C."/>
        </authorList>
    </citation>
    <scope>NUCLEOTIDE SEQUENCE [LARGE SCALE GENOMIC DNA]</scope>
    <source>
        <strain evidence="1 2">JCM 4753</strain>
    </source>
</reference>
<sequence length="156" mass="16782">MDVTDAAEAVRAFLVPAPSTLTIEQRWGNACVWCPQTILPGQGVNLGGTDDCHPHACPPCHEDQAAALAAYLDWNEHVSHCTICRTGPCDTTLTMKHATMRAREHAGWGAAYCASCQKTFGPGEGFMPHVWLGTSRVVLSLVHTGPCALPQVPDKY</sequence>
<dbReference type="Proteomes" id="UP000634780">
    <property type="component" value="Unassembled WGS sequence"/>
</dbReference>
<dbReference type="EMBL" id="JAEKOZ010000003">
    <property type="protein sequence ID" value="MBJ3806756.1"/>
    <property type="molecule type" value="Genomic_DNA"/>
</dbReference>
<keyword evidence="2" id="KW-1185">Reference proteome</keyword>
<evidence type="ECO:0000313" key="2">
    <source>
        <dbReference type="Proteomes" id="UP000634780"/>
    </source>
</evidence>
<protein>
    <submittedName>
        <fullName evidence="1">Uncharacterized protein</fullName>
    </submittedName>
</protein>
<accession>A0ABS0X0P4</accession>
<comment type="caution">
    <text evidence="1">The sequence shown here is derived from an EMBL/GenBank/DDBJ whole genome shotgun (WGS) entry which is preliminary data.</text>
</comment>